<organism evidence="1 2">
    <name type="scientific">Kribbella ginsengisoli</name>
    <dbReference type="NCBI Taxonomy" id="363865"/>
    <lineage>
        <taxon>Bacteria</taxon>
        <taxon>Bacillati</taxon>
        <taxon>Actinomycetota</taxon>
        <taxon>Actinomycetes</taxon>
        <taxon>Propionibacteriales</taxon>
        <taxon>Kribbellaceae</taxon>
        <taxon>Kribbella</taxon>
    </lineage>
</organism>
<evidence type="ECO:0000313" key="1">
    <source>
        <dbReference type="EMBL" id="GAA3537318.1"/>
    </source>
</evidence>
<evidence type="ECO:0000313" key="2">
    <source>
        <dbReference type="Proteomes" id="UP001501222"/>
    </source>
</evidence>
<protein>
    <submittedName>
        <fullName evidence="1">Uncharacterized protein</fullName>
    </submittedName>
</protein>
<reference evidence="2" key="1">
    <citation type="journal article" date="2019" name="Int. J. Syst. Evol. Microbiol.">
        <title>The Global Catalogue of Microorganisms (GCM) 10K type strain sequencing project: providing services to taxonomists for standard genome sequencing and annotation.</title>
        <authorList>
            <consortium name="The Broad Institute Genomics Platform"/>
            <consortium name="The Broad Institute Genome Sequencing Center for Infectious Disease"/>
            <person name="Wu L."/>
            <person name="Ma J."/>
        </authorList>
    </citation>
    <scope>NUCLEOTIDE SEQUENCE [LARGE SCALE GENOMIC DNA]</scope>
    <source>
        <strain evidence="2">JCM 16928</strain>
    </source>
</reference>
<gene>
    <name evidence="1" type="ORF">GCM10022235_00960</name>
</gene>
<dbReference type="Proteomes" id="UP001501222">
    <property type="component" value="Unassembled WGS sequence"/>
</dbReference>
<sequence length="90" mass="9314">MGSVPAERAGTAAGTISTARQVGVAVGIAVLGTVSVGQSPNRLGWGANLVQRLYDPLLGKRALSDSCRGKFRADVLDRFASVEATSVLDR</sequence>
<dbReference type="EMBL" id="BAABAA010000001">
    <property type="protein sequence ID" value="GAA3537318.1"/>
    <property type="molecule type" value="Genomic_DNA"/>
</dbReference>
<comment type="caution">
    <text evidence="1">The sequence shown here is derived from an EMBL/GenBank/DDBJ whole genome shotgun (WGS) entry which is preliminary data.</text>
</comment>
<accession>A0ABP6VP23</accession>
<name>A0ABP6VP23_9ACTN</name>
<proteinExistence type="predicted"/>
<keyword evidence="2" id="KW-1185">Reference proteome</keyword>